<dbReference type="RefSeq" id="WP_189928536.1">
    <property type="nucleotide sequence ID" value="NZ_BMSI01000026.1"/>
</dbReference>
<dbReference type="EMBL" id="BNEB01000003">
    <property type="protein sequence ID" value="GHI62300.1"/>
    <property type="molecule type" value="Genomic_DNA"/>
</dbReference>
<feature type="compositionally biased region" description="Basic and acidic residues" evidence="6">
    <location>
        <begin position="210"/>
        <end position="228"/>
    </location>
</feature>
<feature type="transmembrane region" description="Helical" evidence="7">
    <location>
        <begin position="309"/>
        <end position="339"/>
    </location>
</feature>
<feature type="transmembrane region" description="Helical" evidence="7">
    <location>
        <begin position="458"/>
        <end position="475"/>
    </location>
</feature>
<keyword evidence="3 7" id="KW-0812">Transmembrane</keyword>
<feature type="region of interest" description="Disordered" evidence="6">
    <location>
        <begin position="208"/>
        <end position="253"/>
    </location>
</feature>
<comment type="subcellular location">
    <subcellularLocation>
        <location evidence="1">Cell membrane</location>
        <topology evidence="1">Multi-pass membrane protein</topology>
    </subcellularLocation>
</comment>
<keyword evidence="5 7" id="KW-0472">Membrane</keyword>
<name>A0ABQ3S2E6_9ACTN</name>
<evidence type="ECO:0000256" key="3">
    <source>
        <dbReference type="ARBA" id="ARBA00022692"/>
    </source>
</evidence>
<organism evidence="9 10">
    <name type="scientific">Streptomyces asoensis</name>
    <dbReference type="NCBI Taxonomy" id="249586"/>
    <lineage>
        <taxon>Bacteria</taxon>
        <taxon>Bacillati</taxon>
        <taxon>Actinomycetota</taxon>
        <taxon>Actinomycetes</taxon>
        <taxon>Kitasatosporales</taxon>
        <taxon>Streptomycetaceae</taxon>
        <taxon>Streptomyces</taxon>
    </lineage>
</organism>
<sequence>MFRTATRMAGHRITALIAVACAVLGGAALVTATGVLAESGLRSRLPAGRLAGADVVIAADQEFRAPGELPTALVERRRIPSRLVGELAGLPGVTAAVGDISFPAALLDSRGRVVAAGDPRVAGHGWSSTRLAGTAGAHVDGSAPAGAGEVAVDRATAAAAGIAKGDSVRVVVDGRPAAPYRVSALIGAPGAQDRATRGVYFADPTAARLSGRDGADDTGRTGRADDTGRAGVAGGADVSGAAPGSGGADSAGGARAGTVDLVGLRTEPGAEGRVAAEVRARLAGTGLLTVTGADRGDTAEPGAGASRSLLVLLAGSLSGIVLLITGFVTASALAVSIAGQRRDLALMRAVGATPGQIRRLAAAQSTVVAAVAVVPGAGLGYLLAGQFRRLLADRGVVPPGLPLTFSPLPALAAVLLLGLTVQVSARCSAWRTSRMPATEAVAESRSEPRDPSRARTRAGIVVVVAATAMSALPLFSRTLVGATATSVAGIVGAIGLALAGPALVRGIGGAAARATRSGSSAPTWLATANLRAYALRNAGIVSTLAMAVVFVLTYTFTQTTVLAATDRDTRAGTLAEQRLTAPGLGGLPTGTLAAVRRTPGVSAAAPVGTTTVVWQYRQFGDTVSEPGSATILTPDASDVLDLDVRAGALDRLTGATVAVSDEAARTRSAGVGRRISLVLGDGTRTEATVVAVYERGLGFGPVVLSGDLAAGHTTTRLDQSLLVRTDGTRAAGQHLAAFAASRPGLVLAPAEPPSTGGLRDAPPEVWINLVTIVVLLVYLLLSIANKLVAATAQRRTELAALRLNGTTPRQIRAMMRREAAMTAATALVTALLLSAPPLALLGQGFLGRPWPAGPAWLLPGLAALVTVTAFVTVELPTRRTLRTPPV</sequence>
<evidence type="ECO:0000256" key="1">
    <source>
        <dbReference type="ARBA" id="ARBA00004651"/>
    </source>
</evidence>
<feature type="domain" description="ABC3 transporter permease C-terminal" evidence="8">
    <location>
        <begin position="316"/>
        <end position="436"/>
    </location>
</feature>
<feature type="transmembrane region" description="Helical" evidence="7">
    <location>
        <begin position="487"/>
        <end position="512"/>
    </location>
</feature>
<feature type="domain" description="ABC3 transporter permease C-terminal" evidence="8">
    <location>
        <begin position="771"/>
        <end position="885"/>
    </location>
</feature>
<feature type="transmembrane region" description="Helical" evidence="7">
    <location>
        <begin position="853"/>
        <end position="873"/>
    </location>
</feature>
<reference evidence="10" key="1">
    <citation type="submission" date="2023-07" db="EMBL/GenBank/DDBJ databases">
        <title>Whole genome shotgun sequence of Streptomyces cacaoi subsp. asoensis NBRC 13813.</title>
        <authorList>
            <person name="Komaki H."/>
            <person name="Tamura T."/>
        </authorList>
    </citation>
    <scope>NUCLEOTIDE SEQUENCE [LARGE SCALE GENOMIC DNA]</scope>
    <source>
        <strain evidence="10">NBRC 13813</strain>
    </source>
</reference>
<dbReference type="Pfam" id="PF02687">
    <property type="entry name" value="FtsX"/>
    <property type="match status" value="2"/>
</dbReference>
<evidence type="ECO:0000313" key="10">
    <source>
        <dbReference type="Proteomes" id="UP000649259"/>
    </source>
</evidence>
<evidence type="ECO:0000256" key="6">
    <source>
        <dbReference type="SAM" id="MobiDB-lite"/>
    </source>
</evidence>
<evidence type="ECO:0000256" key="7">
    <source>
        <dbReference type="SAM" id="Phobius"/>
    </source>
</evidence>
<keyword evidence="4 7" id="KW-1133">Transmembrane helix</keyword>
<keyword evidence="10" id="KW-1185">Reference proteome</keyword>
<comment type="caution">
    <text evidence="9">The sequence shown here is derived from an EMBL/GenBank/DDBJ whole genome shotgun (WGS) entry which is preliminary data.</text>
</comment>
<dbReference type="InterPro" id="IPR003838">
    <property type="entry name" value="ABC3_permease_C"/>
</dbReference>
<feature type="transmembrane region" description="Helical" evidence="7">
    <location>
        <begin position="404"/>
        <end position="425"/>
    </location>
</feature>
<accession>A0ABQ3S2E6</accession>
<feature type="transmembrane region" description="Helical" evidence="7">
    <location>
        <begin position="360"/>
        <end position="384"/>
    </location>
</feature>
<feature type="transmembrane region" description="Helical" evidence="7">
    <location>
        <begin position="819"/>
        <end position="841"/>
    </location>
</feature>
<evidence type="ECO:0000259" key="8">
    <source>
        <dbReference type="Pfam" id="PF02687"/>
    </source>
</evidence>
<protein>
    <submittedName>
        <fullName evidence="9">Membrane protein</fullName>
    </submittedName>
</protein>
<evidence type="ECO:0000256" key="5">
    <source>
        <dbReference type="ARBA" id="ARBA00023136"/>
    </source>
</evidence>
<evidence type="ECO:0000313" key="9">
    <source>
        <dbReference type="EMBL" id="GHI62300.1"/>
    </source>
</evidence>
<keyword evidence="2" id="KW-1003">Cell membrane</keyword>
<evidence type="ECO:0000256" key="2">
    <source>
        <dbReference type="ARBA" id="ARBA00022475"/>
    </source>
</evidence>
<dbReference type="Proteomes" id="UP000649259">
    <property type="component" value="Unassembled WGS sequence"/>
</dbReference>
<dbReference type="GeneID" id="91471815"/>
<feature type="transmembrane region" description="Helical" evidence="7">
    <location>
        <begin position="765"/>
        <end position="785"/>
    </location>
</feature>
<dbReference type="PANTHER" id="PTHR30287">
    <property type="entry name" value="MEMBRANE COMPONENT OF PREDICTED ABC SUPERFAMILY METABOLITE UPTAKE TRANSPORTER"/>
    <property type="match status" value="1"/>
</dbReference>
<evidence type="ECO:0000256" key="4">
    <source>
        <dbReference type="ARBA" id="ARBA00022989"/>
    </source>
</evidence>
<dbReference type="InterPro" id="IPR038766">
    <property type="entry name" value="Membrane_comp_ABC_pdt"/>
</dbReference>
<proteinExistence type="predicted"/>
<dbReference type="PANTHER" id="PTHR30287:SF1">
    <property type="entry name" value="INNER MEMBRANE PROTEIN"/>
    <property type="match status" value="1"/>
</dbReference>
<feature type="transmembrane region" description="Helical" evidence="7">
    <location>
        <begin position="533"/>
        <end position="556"/>
    </location>
</feature>
<gene>
    <name evidence="9" type="ORF">Saso_39500</name>
</gene>